<feature type="region of interest" description="Disordered" evidence="2">
    <location>
        <begin position="529"/>
        <end position="549"/>
    </location>
</feature>
<sequence>MSATQQAQDSADHMDPLESHLVVEKKPSTSVSIKEQIHSSEDNNLSMTASRGASSLKSTKNTQEKASFLGKGGEQHFVYQSNVYAPQPHTVFSGGYFNHLGQWEEYPHVASADGLDAASPVMYSSYSPVPTMGDSQPYFPLPYPLSSPYYQPPASPSMGYSNSATVVSHIDPMQDYYLPDGLLYSPTPGFHQPFSSFDGTQMQQGAPGFFGQGNLPLASGMLAFFQHQGSMYRSGSYKARQHIGNYGGSTPSWSAASRRFSPFNKGFKHDKGSLEFMNEQNRGPRATKPKTEVNNSSTEDKNSKTALIIDSSFYNQPDFVTEYEDAKFFVIKSYTEDHVHKSIKYGVWASTSSGNRKLNAAYREAKEKEANCPIFLFFSVNGSGQFCGVAEMVGPVDFDKSVDYWQHDKWSGQFPVKWHIVKDVPNNLLRHIILENNDNKPVTNSRDTQEVRLDQGMQMLTIFKNHEAETTILEDFDFYEQREKAVLDIRQRQKQQYADSEVQKLMEAKEPEDIMTQISATFARAVQLGETKGSREDKPKVEDASAAAAVAEDQPVAIVKTEESLADSEPMPLKEGG</sequence>
<dbReference type="InterPro" id="IPR007275">
    <property type="entry name" value="YTH_domain"/>
</dbReference>
<keyword evidence="5" id="KW-1185">Reference proteome</keyword>
<dbReference type="STRING" id="77586.A0A0D9W976"/>
<dbReference type="Gramene" id="LPERR04G20280.1">
    <property type="protein sequence ID" value="LPERR04G20280.1"/>
    <property type="gene ID" value="LPERR04G20280"/>
</dbReference>
<dbReference type="GO" id="GO:0003729">
    <property type="term" value="F:mRNA binding"/>
    <property type="evidence" value="ECO:0007669"/>
    <property type="project" value="UniProtKB-UniRule"/>
</dbReference>
<feature type="region of interest" description="Disordered" evidence="2">
    <location>
        <begin position="1"/>
        <end position="66"/>
    </location>
</feature>
<feature type="domain" description="YTH" evidence="3">
    <location>
        <begin position="326"/>
        <end position="463"/>
    </location>
</feature>
<dbReference type="GO" id="GO:0061157">
    <property type="term" value="P:mRNA destabilization"/>
    <property type="evidence" value="ECO:0007669"/>
    <property type="project" value="TreeGrafter"/>
</dbReference>
<feature type="compositionally biased region" description="Basic and acidic residues" evidence="2">
    <location>
        <begin position="10"/>
        <end position="27"/>
    </location>
</feature>
<dbReference type="GO" id="GO:1990247">
    <property type="term" value="F:N6-methyladenosine-containing RNA reader activity"/>
    <property type="evidence" value="ECO:0007669"/>
    <property type="project" value="UniProtKB-UniRule"/>
</dbReference>
<dbReference type="Proteomes" id="UP000032180">
    <property type="component" value="Chromosome 4"/>
</dbReference>
<dbReference type="EnsemblPlants" id="LPERR04G20280.1">
    <property type="protein sequence ID" value="LPERR04G20280.1"/>
    <property type="gene ID" value="LPERR04G20280"/>
</dbReference>
<comment type="similarity">
    <text evidence="1">Belongs to the YTHDF family.</text>
</comment>
<dbReference type="GO" id="GO:0005737">
    <property type="term" value="C:cytoplasm"/>
    <property type="evidence" value="ECO:0007669"/>
    <property type="project" value="TreeGrafter"/>
</dbReference>
<dbReference type="CDD" id="cd21134">
    <property type="entry name" value="YTH"/>
    <property type="match status" value="1"/>
</dbReference>
<dbReference type="InterPro" id="IPR045168">
    <property type="entry name" value="YTH_prot"/>
</dbReference>
<keyword evidence="1" id="KW-0694">RNA-binding</keyword>
<protein>
    <recommendedName>
        <fullName evidence="1">YTH domain-containing family protein</fullName>
    </recommendedName>
</protein>
<feature type="region of interest" description="Disordered" evidence="2">
    <location>
        <begin position="279"/>
        <end position="300"/>
    </location>
</feature>
<feature type="compositionally biased region" description="Polar residues" evidence="2">
    <location>
        <begin position="42"/>
        <end position="65"/>
    </location>
</feature>
<evidence type="ECO:0000259" key="3">
    <source>
        <dbReference type="PROSITE" id="PS50882"/>
    </source>
</evidence>
<reference evidence="4 5" key="1">
    <citation type="submission" date="2012-08" db="EMBL/GenBank/DDBJ databases">
        <title>Oryza genome evolution.</title>
        <authorList>
            <person name="Wing R.A."/>
        </authorList>
    </citation>
    <scope>NUCLEOTIDE SEQUENCE</scope>
</reference>
<dbReference type="AlphaFoldDB" id="A0A0D9W976"/>
<evidence type="ECO:0000313" key="5">
    <source>
        <dbReference type="Proteomes" id="UP000032180"/>
    </source>
</evidence>
<organism evidence="4 5">
    <name type="scientific">Leersia perrieri</name>
    <dbReference type="NCBI Taxonomy" id="77586"/>
    <lineage>
        <taxon>Eukaryota</taxon>
        <taxon>Viridiplantae</taxon>
        <taxon>Streptophyta</taxon>
        <taxon>Embryophyta</taxon>
        <taxon>Tracheophyta</taxon>
        <taxon>Spermatophyta</taxon>
        <taxon>Magnoliopsida</taxon>
        <taxon>Liliopsida</taxon>
        <taxon>Poales</taxon>
        <taxon>Poaceae</taxon>
        <taxon>BOP clade</taxon>
        <taxon>Oryzoideae</taxon>
        <taxon>Oryzeae</taxon>
        <taxon>Oryzinae</taxon>
        <taxon>Leersia</taxon>
    </lineage>
</organism>
<feature type="compositionally biased region" description="Basic and acidic residues" evidence="2">
    <location>
        <begin position="532"/>
        <end position="543"/>
    </location>
</feature>
<accession>A0A0D9W976</accession>
<dbReference type="Pfam" id="PF04146">
    <property type="entry name" value="YTH"/>
    <property type="match status" value="1"/>
</dbReference>
<dbReference type="PROSITE" id="PS50882">
    <property type="entry name" value="YTH"/>
    <property type="match status" value="1"/>
</dbReference>
<name>A0A0D9W976_9ORYZ</name>
<reference evidence="5" key="2">
    <citation type="submission" date="2013-12" db="EMBL/GenBank/DDBJ databases">
        <authorList>
            <person name="Yu Y."/>
            <person name="Lee S."/>
            <person name="de Baynast K."/>
            <person name="Wissotski M."/>
            <person name="Liu L."/>
            <person name="Talag J."/>
            <person name="Goicoechea J."/>
            <person name="Angelova A."/>
            <person name="Jetty R."/>
            <person name="Kudrna D."/>
            <person name="Golser W."/>
            <person name="Rivera L."/>
            <person name="Zhang J."/>
            <person name="Wing R."/>
        </authorList>
    </citation>
    <scope>NUCLEOTIDE SEQUENCE</scope>
</reference>
<dbReference type="eggNOG" id="KOG1901">
    <property type="taxonomic scope" value="Eukaryota"/>
</dbReference>
<evidence type="ECO:0000256" key="1">
    <source>
        <dbReference type="RuleBase" id="RU369095"/>
    </source>
</evidence>
<dbReference type="HOGENOM" id="CLU_017795_4_1_1"/>
<dbReference type="SMR" id="A0A0D9W976"/>
<dbReference type="Gene3D" id="3.10.590.10">
    <property type="entry name" value="ph1033 like domains"/>
    <property type="match status" value="1"/>
</dbReference>
<evidence type="ECO:0000313" key="4">
    <source>
        <dbReference type="EnsemblPlants" id="LPERR04G20280.1"/>
    </source>
</evidence>
<dbReference type="PANTHER" id="PTHR12357:SF86">
    <property type="entry name" value="YTH DOMAIN-CONTAINING FAMILY PROTEIN"/>
    <property type="match status" value="1"/>
</dbReference>
<dbReference type="PANTHER" id="PTHR12357">
    <property type="entry name" value="YTH YT521-B HOMOLOGY DOMAIN-CONTAINING"/>
    <property type="match status" value="1"/>
</dbReference>
<proteinExistence type="inferred from homology"/>
<evidence type="ECO:0000256" key="2">
    <source>
        <dbReference type="SAM" id="MobiDB-lite"/>
    </source>
</evidence>
<comment type="function">
    <text evidence="1">Specifically recognizes and binds N6-methyladenosine (m6A)-containing RNAs, and regulates mRNA stability. M6A is a modification present at internal sites of mRNAs and some non-coding RNAs and plays a role in mRNA stability and processing.</text>
</comment>
<reference evidence="4" key="3">
    <citation type="submission" date="2015-04" db="UniProtKB">
        <authorList>
            <consortium name="EnsemblPlants"/>
        </authorList>
    </citation>
    <scope>IDENTIFICATION</scope>
</reference>